<dbReference type="Proteomes" id="UP000276834">
    <property type="component" value="Unassembled WGS sequence"/>
</dbReference>
<evidence type="ECO:0000259" key="7">
    <source>
        <dbReference type="PROSITE" id="PS50835"/>
    </source>
</evidence>
<dbReference type="InterPro" id="IPR007110">
    <property type="entry name" value="Ig-like_dom"/>
</dbReference>
<keyword evidence="2" id="KW-0963">Cytoplasm</keyword>
<dbReference type="InterPro" id="IPR013098">
    <property type="entry name" value="Ig_I-set"/>
</dbReference>
<dbReference type="FunFam" id="2.60.40.10:FF:000211">
    <property type="entry name" value="Obscurin-like protein 1"/>
    <property type="match status" value="1"/>
</dbReference>
<keyword evidence="3" id="KW-0597">Phosphoprotein</keyword>
<dbReference type="OrthoDB" id="10072266at2759"/>
<keyword evidence="6" id="KW-0393">Immunoglobulin domain</keyword>
<comment type="caution">
    <text evidence="8">The sequence shown here is derived from an EMBL/GenBank/DDBJ whole genome shotgun (WGS) entry which is preliminary data.</text>
</comment>
<dbReference type="InterPro" id="IPR036179">
    <property type="entry name" value="Ig-like_dom_sf"/>
</dbReference>
<comment type="subcellular location">
    <subcellularLocation>
        <location evidence="1">Cytoplasm</location>
    </subcellularLocation>
</comment>
<dbReference type="PANTHER" id="PTHR35971">
    <property type="entry name" value="SI:DKEY-31G6.6"/>
    <property type="match status" value="1"/>
</dbReference>
<keyword evidence="5" id="KW-1015">Disulfide bond</keyword>
<name>A0A3L8SP60_CHLGU</name>
<keyword evidence="4" id="KW-0677">Repeat</keyword>
<dbReference type="AlphaFoldDB" id="A0A3L8SP60"/>
<keyword evidence="9" id="KW-1185">Reference proteome</keyword>
<sequence length="224" mass="24568">MYKVRGKEKAGALPKAQPWGWLLTQHTGRAEAEVLFVRKLQDVVAEEQGDVCLEVEVSHEAAEVQWLKQGILLQPGSKYLLQESGCRRTLTICCLGPADRGTYRCESLHDRTQAKLHVEPRKVSIRTPLADVETFEKETATFHLELSHPGVTGVWTRDGIRVKPSSTCRISATGCRHSLTLERLALEDSGTVTFTADTLRCSAHLHVRGTVPGAGWGACGTGVV</sequence>
<evidence type="ECO:0000256" key="3">
    <source>
        <dbReference type="ARBA" id="ARBA00022553"/>
    </source>
</evidence>
<dbReference type="PANTHER" id="PTHR35971:SF5">
    <property type="entry name" value="OBSCURIN LIKE CYTOSKELETAL ADAPTOR 1"/>
    <property type="match status" value="1"/>
</dbReference>
<dbReference type="InterPro" id="IPR003599">
    <property type="entry name" value="Ig_sub"/>
</dbReference>
<reference evidence="8 9" key="1">
    <citation type="journal article" date="2018" name="Proc. R. Soc. B">
        <title>A non-coding region near Follistatin controls head colour polymorphism in the Gouldian finch.</title>
        <authorList>
            <person name="Toomey M.B."/>
            <person name="Marques C.I."/>
            <person name="Andrade P."/>
            <person name="Araujo P.M."/>
            <person name="Sabatino S."/>
            <person name="Gazda M.A."/>
            <person name="Afonso S."/>
            <person name="Lopes R.J."/>
            <person name="Corbo J.C."/>
            <person name="Carneiro M."/>
        </authorList>
    </citation>
    <scope>NUCLEOTIDE SEQUENCE [LARGE SCALE GENOMIC DNA]</scope>
    <source>
        <strain evidence="8">Red01</strain>
        <tissue evidence="8">Muscle</tissue>
    </source>
</reference>
<evidence type="ECO:0000313" key="9">
    <source>
        <dbReference type="Proteomes" id="UP000276834"/>
    </source>
</evidence>
<accession>A0A3L8SP60</accession>
<dbReference type="SUPFAM" id="SSF48726">
    <property type="entry name" value="Immunoglobulin"/>
    <property type="match status" value="2"/>
</dbReference>
<feature type="domain" description="Ig-like" evidence="7">
    <location>
        <begin position="52"/>
        <end position="124"/>
    </location>
</feature>
<dbReference type="Pfam" id="PF07679">
    <property type="entry name" value="I-set"/>
    <property type="match status" value="2"/>
</dbReference>
<dbReference type="PROSITE" id="PS50835">
    <property type="entry name" value="IG_LIKE"/>
    <property type="match status" value="1"/>
</dbReference>
<evidence type="ECO:0000313" key="8">
    <source>
        <dbReference type="EMBL" id="RLW04726.1"/>
    </source>
</evidence>
<dbReference type="FunFam" id="2.60.40.10:FF:000148">
    <property type="entry name" value="titin isoform X1"/>
    <property type="match status" value="1"/>
</dbReference>
<evidence type="ECO:0000256" key="1">
    <source>
        <dbReference type="ARBA" id="ARBA00004496"/>
    </source>
</evidence>
<evidence type="ECO:0000256" key="5">
    <source>
        <dbReference type="ARBA" id="ARBA00023157"/>
    </source>
</evidence>
<gene>
    <name evidence="8" type="ORF">DV515_00005528</name>
</gene>
<dbReference type="InterPro" id="IPR052385">
    <property type="entry name" value="Obscurin/Obscurin-like_Reg"/>
</dbReference>
<evidence type="ECO:0000256" key="6">
    <source>
        <dbReference type="ARBA" id="ARBA00023319"/>
    </source>
</evidence>
<organism evidence="8 9">
    <name type="scientific">Chloebia gouldiae</name>
    <name type="common">Gouldian finch</name>
    <name type="synonym">Erythrura gouldiae</name>
    <dbReference type="NCBI Taxonomy" id="44316"/>
    <lineage>
        <taxon>Eukaryota</taxon>
        <taxon>Metazoa</taxon>
        <taxon>Chordata</taxon>
        <taxon>Craniata</taxon>
        <taxon>Vertebrata</taxon>
        <taxon>Euteleostomi</taxon>
        <taxon>Archelosauria</taxon>
        <taxon>Archosauria</taxon>
        <taxon>Dinosauria</taxon>
        <taxon>Saurischia</taxon>
        <taxon>Theropoda</taxon>
        <taxon>Coelurosauria</taxon>
        <taxon>Aves</taxon>
        <taxon>Neognathae</taxon>
        <taxon>Neoaves</taxon>
        <taxon>Telluraves</taxon>
        <taxon>Australaves</taxon>
        <taxon>Passeriformes</taxon>
        <taxon>Passeroidea</taxon>
        <taxon>Passeridae</taxon>
        <taxon>Chloebia</taxon>
    </lineage>
</organism>
<dbReference type="Gene3D" id="2.60.40.10">
    <property type="entry name" value="Immunoglobulins"/>
    <property type="match status" value="2"/>
</dbReference>
<dbReference type="GO" id="GO:0005737">
    <property type="term" value="C:cytoplasm"/>
    <property type="evidence" value="ECO:0007669"/>
    <property type="project" value="UniProtKB-SubCell"/>
</dbReference>
<protein>
    <recommendedName>
        <fullName evidence="7">Ig-like domain-containing protein</fullName>
    </recommendedName>
</protein>
<evidence type="ECO:0000256" key="4">
    <source>
        <dbReference type="ARBA" id="ARBA00022737"/>
    </source>
</evidence>
<proteinExistence type="predicted"/>
<dbReference type="InterPro" id="IPR013783">
    <property type="entry name" value="Ig-like_fold"/>
</dbReference>
<evidence type="ECO:0000256" key="2">
    <source>
        <dbReference type="ARBA" id="ARBA00022490"/>
    </source>
</evidence>
<dbReference type="EMBL" id="QUSF01000012">
    <property type="protein sequence ID" value="RLW04726.1"/>
    <property type="molecule type" value="Genomic_DNA"/>
</dbReference>
<dbReference type="SMART" id="SM00409">
    <property type="entry name" value="IG"/>
    <property type="match status" value="2"/>
</dbReference>